<dbReference type="Proteomes" id="UP001305421">
    <property type="component" value="Chromosome"/>
</dbReference>
<keyword evidence="2" id="KW-0732">Signal</keyword>
<reference evidence="3 4" key="1">
    <citation type="submission" date="2022-12" db="EMBL/GenBank/DDBJ databases">
        <title>Two new species, Stenotrophomonas aracearum and Stenotrophomonas oahuensis, isolated from Anthurium (Araceae family) in Hawaii.</title>
        <authorList>
            <person name="Chunag S.C."/>
            <person name="Dobhal S."/>
            <person name="Alvarez A."/>
            <person name="Arif M."/>
        </authorList>
    </citation>
    <scope>NUCLEOTIDE SEQUENCE [LARGE SCALE GENOMIC DNA]</scope>
    <source>
        <strain evidence="3 4">A5588</strain>
    </source>
</reference>
<feature type="transmembrane region" description="Helical" evidence="1">
    <location>
        <begin position="424"/>
        <end position="445"/>
    </location>
</feature>
<feature type="signal peptide" evidence="2">
    <location>
        <begin position="1"/>
        <end position="22"/>
    </location>
</feature>
<organism evidence="3 4">
    <name type="scientific">Stenotrophomonas aracearum</name>
    <dbReference type="NCBI Taxonomy" id="3003272"/>
    <lineage>
        <taxon>Bacteria</taxon>
        <taxon>Pseudomonadati</taxon>
        <taxon>Pseudomonadota</taxon>
        <taxon>Gammaproteobacteria</taxon>
        <taxon>Lysobacterales</taxon>
        <taxon>Lysobacteraceae</taxon>
        <taxon>Stenotrophomonas</taxon>
    </lineage>
</organism>
<evidence type="ECO:0000256" key="1">
    <source>
        <dbReference type="SAM" id="Phobius"/>
    </source>
</evidence>
<keyword evidence="1" id="KW-0472">Membrane</keyword>
<evidence type="ECO:0000313" key="4">
    <source>
        <dbReference type="Proteomes" id="UP001305421"/>
    </source>
</evidence>
<sequence>MNLLYRLIAAASLTLAAPALWAADARQDYREQWPLQLSAPQAGAYRLILGEAQYRSAVSPQLADVQVFNAQGQALPSALFSADQPLARPAQWQPLPWFALPAQGGGAGEDLQLLTERNTDGSVRRVEARLGRSGASAEPGGWLVDASALRTGVQALQLDWQSTGPLQLRVAVEASDDLRDWQRVADAVPLVDLEQGGNRLQQRRIEIGHQAKYFRILPLAGARLPVLTAVQVERVAAAQAIDWQWRTLTGTAGKAGEFEYTLDGRFPVAQVDIATADNSVVQWTLLSRDDPNRPWQVRAGPWVAYQLQDTGARRQSQTQSLAVPSRDRYWKLMAGQAQPSQAPTLKLGYQPEALVFLSQGEAPFTVAAGSVRAQRTDAPVGTVIAQLREQQGAQWQPAAATVQGPAQVLAGDAAVQAQRDWKRWLLWGLLLLGVLVVGGFAVSLLRPSGRAPLQ</sequence>
<dbReference type="InterPro" id="IPR025060">
    <property type="entry name" value="DUF3999"/>
</dbReference>
<keyword evidence="1" id="KW-0812">Transmembrane</keyword>
<dbReference type="Pfam" id="PF13163">
    <property type="entry name" value="DUF3999"/>
    <property type="match status" value="1"/>
</dbReference>
<dbReference type="EMBL" id="CP115543">
    <property type="protein sequence ID" value="WNH47990.1"/>
    <property type="molecule type" value="Genomic_DNA"/>
</dbReference>
<evidence type="ECO:0000256" key="2">
    <source>
        <dbReference type="SAM" id="SignalP"/>
    </source>
</evidence>
<feature type="chain" id="PRO_5047352688" evidence="2">
    <location>
        <begin position="23"/>
        <end position="454"/>
    </location>
</feature>
<dbReference type="RefSeq" id="WP_311182671.1">
    <property type="nucleotide sequence ID" value="NZ_CP115543.1"/>
</dbReference>
<proteinExistence type="predicted"/>
<protein>
    <submittedName>
        <fullName evidence="3">DUF3999 domain-containing protein</fullName>
    </submittedName>
</protein>
<keyword evidence="1" id="KW-1133">Transmembrane helix</keyword>
<accession>A0ABY9YC31</accession>
<name>A0ABY9YC31_9GAMM</name>
<keyword evidence="4" id="KW-1185">Reference proteome</keyword>
<evidence type="ECO:0000313" key="3">
    <source>
        <dbReference type="EMBL" id="WNH47990.1"/>
    </source>
</evidence>
<gene>
    <name evidence="3" type="ORF">PDM28_15100</name>
</gene>